<dbReference type="InParanoid" id="A0A061EAW1"/>
<proteinExistence type="predicted"/>
<feature type="transmembrane region" description="Helical" evidence="1">
    <location>
        <begin position="30"/>
        <end position="48"/>
    </location>
</feature>
<keyword evidence="1" id="KW-1133">Transmembrane helix</keyword>
<name>A0A061EAW1_THECC</name>
<gene>
    <name evidence="2" type="ORF">TCM_011570</name>
</gene>
<organism evidence="2 3">
    <name type="scientific">Theobroma cacao</name>
    <name type="common">Cacao</name>
    <name type="synonym">Cocoa</name>
    <dbReference type="NCBI Taxonomy" id="3641"/>
    <lineage>
        <taxon>Eukaryota</taxon>
        <taxon>Viridiplantae</taxon>
        <taxon>Streptophyta</taxon>
        <taxon>Embryophyta</taxon>
        <taxon>Tracheophyta</taxon>
        <taxon>Spermatophyta</taxon>
        <taxon>Magnoliopsida</taxon>
        <taxon>eudicotyledons</taxon>
        <taxon>Gunneridae</taxon>
        <taxon>Pentapetalae</taxon>
        <taxon>rosids</taxon>
        <taxon>malvids</taxon>
        <taxon>Malvales</taxon>
        <taxon>Malvaceae</taxon>
        <taxon>Byttnerioideae</taxon>
        <taxon>Theobroma</taxon>
    </lineage>
</organism>
<evidence type="ECO:0000313" key="2">
    <source>
        <dbReference type="EMBL" id="EOY01738.1"/>
    </source>
</evidence>
<keyword evidence="3" id="KW-1185">Reference proteome</keyword>
<evidence type="ECO:0000313" key="3">
    <source>
        <dbReference type="Proteomes" id="UP000026915"/>
    </source>
</evidence>
<dbReference type="Proteomes" id="UP000026915">
    <property type="component" value="Chromosome 2"/>
</dbReference>
<evidence type="ECO:0000256" key="1">
    <source>
        <dbReference type="SAM" id="Phobius"/>
    </source>
</evidence>
<dbReference type="EMBL" id="CM001880">
    <property type="protein sequence ID" value="EOY01738.1"/>
    <property type="molecule type" value="Genomic_DNA"/>
</dbReference>
<keyword evidence="1" id="KW-0812">Transmembrane</keyword>
<reference evidence="2 3" key="1">
    <citation type="journal article" date="2013" name="Genome Biol.">
        <title>The genome sequence of the most widely cultivated cacao type and its use to identify candidate genes regulating pod color.</title>
        <authorList>
            <person name="Motamayor J.C."/>
            <person name="Mockaitis K."/>
            <person name="Schmutz J."/>
            <person name="Haiminen N."/>
            <person name="Iii D.L."/>
            <person name="Cornejo O."/>
            <person name="Findley S.D."/>
            <person name="Zheng P."/>
            <person name="Utro F."/>
            <person name="Royaert S."/>
            <person name="Saski C."/>
            <person name="Jenkins J."/>
            <person name="Podicheti R."/>
            <person name="Zhao M."/>
            <person name="Scheffler B.E."/>
            <person name="Stack J.C."/>
            <person name="Feltus F.A."/>
            <person name="Mustiga G.M."/>
            <person name="Amores F."/>
            <person name="Phillips W."/>
            <person name="Marelli J.P."/>
            <person name="May G.D."/>
            <person name="Shapiro H."/>
            <person name="Ma J."/>
            <person name="Bustamante C.D."/>
            <person name="Schnell R.J."/>
            <person name="Main D."/>
            <person name="Gilbert D."/>
            <person name="Parida L."/>
            <person name="Kuhn D.N."/>
        </authorList>
    </citation>
    <scope>NUCLEOTIDE SEQUENCE [LARGE SCALE GENOMIC DNA]</scope>
    <source>
        <strain evidence="3">cv. Matina 1-6</strain>
    </source>
</reference>
<accession>A0A061EAW1</accession>
<sequence>MLKMFMKITGQTGRFRLWNRKIPPSQKHHLAYVILVLSFVVYGFSLLSKKKDLTQFFK</sequence>
<keyword evidence="1" id="KW-0472">Membrane</keyword>
<dbReference type="AlphaFoldDB" id="A0A061EAW1"/>
<dbReference type="Gramene" id="EOY01738">
    <property type="protein sequence ID" value="EOY01738"/>
    <property type="gene ID" value="TCM_011570"/>
</dbReference>
<dbReference type="HOGENOM" id="CLU_2982952_0_0_1"/>
<protein>
    <submittedName>
        <fullName evidence="2">Uncharacterized protein</fullName>
    </submittedName>
</protein>